<dbReference type="Proteomes" id="UP001234297">
    <property type="component" value="Chromosome 7"/>
</dbReference>
<sequence>MVTLFPWIEQRLVSSNRPTRYSSFLQSGNSNALEPELCLEISLSATIPDLKRWGFFTPPVVGVDFLAAFVTSCLPGAFPPFNLLAVCVMRAI</sequence>
<evidence type="ECO:0000313" key="1">
    <source>
        <dbReference type="EMBL" id="KAJ8631262.1"/>
    </source>
</evidence>
<organism evidence="1 2">
    <name type="scientific">Persea americana</name>
    <name type="common">Avocado</name>
    <dbReference type="NCBI Taxonomy" id="3435"/>
    <lineage>
        <taxon>Eukaryota</taxon>
        <taxon>Viridiplantae</taxon>
        <taxon>Streptophyta</taxon>
        <taxon>Embryophyta</taxon>
        <taxon>Tracheophyta</taxon>
        <taxon>Spermatophyta</taxon>
        <taxon>Magnoliopsida</taxon>
        <taxon>Magnoliidae</taxon>
        <taxon>Laurales</taxon>
        <taxon>Lauraceae</taxon>
        <taxon>Persea</taxon>
    </lineage>
</organism>
<protein>
    <submittedName>
        <fullName evidence="1">Uncharacterized protein</fullName>
    </submittedName>
</protein>
<evidence type="ECO:0000313" key="2">
    <source>
        <dbReference type="Proteomes" id="UP001234297"/>
    </source>
</evidence>
<comment type="caution">
    <text evidence="1">The sequence shown here is derived from an EMBL/GenBank/DDBJ whole genome shotgun (WGS) entry which is preliminary data.</text>
</comment>
<accession>A0ACC2LDS8</accession>
<dbReference type="EMBL" id="CM056815">
    <property type="protein sequence ID" value="KAJ8631262.1"/>
    <property type="molecule type" value="Genomic_DNA"/>
</dbReference>
<keyword evidence="2" id="KW-1185">Reference proteome</keyword>
<proteinExistence type="predicted"/>
<name>A0ACC2LDS8_PERAE</name>
<reference evidence="1 2" key="1">
    <citation type="journal article" date="2022" name="Hortic Res">
        <title>A haplotype resolved chromosomal level avocado genome allows analysis of novel avocado genes.</title>
        <authorList>
            <person name="Nath O."/>
            <person name="Fletcher S.J."/>
            <person name="Hayward A."/>
            <person name="Shaw L.M."/>
            <person name="Masouleh A.K."/>
            <person name="Furtado A."/>
            <person name="Henry R.J."/>
            <person name="Mitter N."/>
        </authorList>
    </citation>
    <scope>NUCLEOTIDE SEQUENCE [LARGE SCALE GENOMIC DNA]</scope>
    <source>
        <strain evidence="2">cv. Hass</strain>
    </source>
</reference>
<gene>
    <name evidence="1" type="ORF">MRB53_024585</name>
</gene>